<keyword evidence="2" id="KW-0067">ATP-binding</keyword>
<evidence type="ECO:0000256" key="1">
    <source>
        <dbReference type="ARBA" id="ARBA00022741"/>
    </source>
</evidence>
<evidence type="ECO:0000256" key="2">
    <source>
        <dbReference type="ARBA" id="ARBA00022840"/>
    </source>
</evidence>
<name>A0A8K0KHQ7_LADFU</name>
<dbReference type="GO" id="GO:0005737">
    <property type="term" value="C:cytoplasm"/>
    <property type="evidence" value="ECO:0007669"/>
    <property type="project" value="TreeGrafter"/>
</dbReference>
<organism evidence="3 4">
    <name type="scientific">Ladona fulva</name>
    <name type="common">Scarce chaser dragonfly</name>
    <name type="synonym">Libellula fulva</name>
    <dbReference type="NCBI Taxonomy" id="123851"/>
    <lineage>
        <taxon>Eukaryota</taxon>
        <taxon>Metazoa</taxon>
        <taxon>Ecdysozoa</taxon>
        <taxon>Arthropoda</taxon>
        <taxon>Hexapoda</taxon>
        <taxon>Insecta</taxon>
        <taxon>Pterygota</taxon>
        <taxon>Palaeoptera</taxon>
        <taxon>Odonata</taxon>
        <taxon>Epiprocta</taxon>
        <taxon>Anisoptera</taxon>
        <taxon>Libelluloidea</taxon>
        <taxon>Libellulidae</taxon>
        <taxon>Ladona</taxon>
    </lineage>
</organism>
<sequence length="219" mass="25160">MQSGSLYLATMDPKNPQHESLVFPDEIMVSRQGRDYLKKYKIPEENFEFVDQFKDLKTLMEEQEKTEYSYKNYGTRLPMYAFCNLLQFRTPLHRETAYELLPEDQKKDLHGRAVSFLENEAHRCKACGNLPFFKVPAFNAPMDKSDSRVMASIVDHPICLLVPDFNVDVADVPNSMAGVIMTAFDSLDPFTHFLVKAASVLGTKFMRSMLIHVMEFPSP</sequence>
<evidence type="ECO:0000313" key="3">
    <source>
        <dbReference type="EMBL" id="KAG8234161.1"/>
    </source>
</evidence>
<dbReference type="AlphaFoldDB" id="A0A8K0KHQ7"/>
<evidence type="ECO:0000313" key="4">
    <source>
        <dbReference type="Proteomes" id="UP000792457"/>
    </source>
</evidence>
<keyword evidence="4" id="KW-1185">Reference proteome</keyword>
<dbReference type="OrthoDB" id="194468at2759"/>
<accession>A0A8K0KHQ7</accession>
<dbReference type="Proteomes" id="UP000792457">
    <property type="component" value="Unassembled WGS sequence"/>
</dbReference>
<feature type="non-terminal residue" evidence="3">
    <location>
        <position position="219"/>
    </location>
</feature>
<reference evidence="3" key="1">
    <citation type="submission" date="2013-04" db="EMBL/GenBank/DDBJ databases">
        <authorList>
            <person name="Qu J."/>
            <person name="Murali S.C."/>
            <person name="Bandaranaike D."/>
            <person name="Bellair M."/>
            <person name="Blankenburg K."/>
            <person name="Chao H."/>
            <person name="Dinh H."/>
            <person name="Doddapaneni H."/>
            <person name="Downs B."/>
            <person name="Dugan-Rocha S."/>
            <person name="Elkadiri S."/>
            <person name="Gnanaolivu R.D."/>
            <person name="Hernandez B."/>
            <person name="Javaid M."/>
            <person name="Jayaseelan J.C."/>
            <person name="Lee S."/>
            <person name="Li M."/>
            <person name="Ming W."/>
            <person name="Munidasa M."/>
            <person name="Muniz J."/>
            <person name="Nguyen L."/>
            <person name="Ongeri F."/>
            <person name="Osuji N."/>
            <person name="Pu L.-L."/>
            <person name="Puazo M."/>
            <person name="Qu C."/>
            <person name="Quiroz J."/>
            <person name="Raj R."/>
            <person name="Weissenberger G."/>
            <person name="Xin Y."/>
            <person name="Zou X."/>
            <person name="Han Y."/>
            <person name="Richards S."/>
            <person name="Worley K."/>
            <person name="Muzny D."/>
            <person name="Gibbs R."/>
        </authorList>
    </citation>
    <scope>NUCLEOTIDE SEQUENCE</scope>
    <source>
        <strain evidence="3">Sampled in the wild</strain>
    </source>
</reference>
<dbReference type="PANTHER" id="PTHR16305">
    <property type="entry name" value="TESTICULAR SOLUBLE ADENYLYL CYCLASE"/>
    <property type="match status" value="1"/>
</dbReference>
<dbReference type="EMBL" id="KZ308785">
    <property type="protein sequence ID" value="KAG8234161.1"/>
    <property type="molecule type" value="Genomic_DNA"/>
</dbReference>
<dbReference type="GO" id="GO:0005524">
    <property type="term" value="F:ATP binding"/>
    <property type="evidence" value="ECO:0007669"/>
    <property type="project" value="UniProtKB-KW"/>
</dbReference>
<protein>
    <submittedName>
        <fullName evidence="3">Uncharacterized protein</fullName>
    </submittedName>
</protein>
<keyword evidence="1" id="KW-0547">Nucleotide-binding</keyword>
<comment type="caution">
    <text evidence="3">The sequence shown here is derived from an EMBL/GenBank/DDBJ whole genome shotgun (WGS) entry which is preliminary data.</text>
</comment>
<dbReference type="PANTHER" id="PTHR16305:SF28">
    <property type="entry name" value="GUANYLATE CYCLASE DOMAIN-CONTAINING PROTEIN"/>
    <property type="match status" value="1"/>
</dbReference>
<reference evidence="3" key="2">
    <citation type="submission" date="2017-10" db="EMBL/GenBank/DDBJ databases">
        <title>Ladona fulva Genome sequencing and assembly.</title>
        <authorList>
            <person name="Murali S."/>
            <person name="Richards S."/>
            <person name="Bandaranaike D."/>
            <person name="Bellair M."/>
            <person name="Blankenburg K."/>
            <person name="Chao H."/>
            <person name="Dinh H."/>
            <person name="Doddapaneni H."/>
            <person name="Dugan-Rocha S."/>
            <person name="Elkadiri S."/>
            <person name="Gnanaolivu R."/>
            <person name="Hernandez B."/>
            <person name="Skinner E."/>
            <person name="Javaid M."/>
            <person name="Lee S."/>
            <person name="Li M."/>
            <person name="Ming W."/>
            <person name="Munidasa M."/>
            <person name="Muniz J."/>
            <person name="Nguyen L."/>
            <person name="Hughes D."/>
            <person name="Osuji N."/>
            <person name="Pu L.-L."/>
            <person name="Puazo M."/>
            <person name="Qu C."/>
            <person name="Quiroz J."/>
            <person name="Raj R."/>
            <person name="Weissenberger G."/>
            <person name="Xin Y."/>
            <person name="Zou X."/>
            <person name="Han Y."/>
            <person name="Worley K."/>
            <person name="Muzny D."/>
            <person name="Gibbs R."/>
        </authorList>
    </citation>
    <scope>NUCLEOTIDE SEQUENCE</scope>
    <source>
        <strain evidence="3">Sampled in the wild</strain>
    </source>
</reference>
<proteinExistence type="predicted"/>
<gene>
    <name evidence="3" type="ORF">J437_LFUL014951</name>
</gene>
<dbReference type="GO" id="GO:0004016">
    <property type="term" value="F:adenylate cyclase activity"/>
    <property type="evidence" value="ECO:0007669"/>
    <property type="project" value="TreeGrafter"/>
</dbReference>